<dbReference type="EMBL" id="JBHSAY010000027">
    <property type="protein sequence ID" value="MFC4135856.1"/>
    <property type="molecule type" value="Genomic_DNA"/>
</dbReference>
<evidence type="ECO:0000256" key="1">
    <source>
        <dbReference type="SAM" id="SignalP"/>
    </source>
</evidence>
<sequence length="391" mass="41256">MTGALLSAVLPAVTANAATTEYGIAVNMQRDGAPVPLQDFTTAEVRVRIWPSSDYLSNLADDSPVPVLNWPAQPIIGTTEIAITPDDLVAAGGGEVDYIGADGVVDAEAQVIMRRSDGQANVASASFSMQNTGTDWESVQFGQAVALTVDFSQSSPTAALAGYDTLVSLDENDNPVTESAAALDVVASAVYDPGTVCSTTAKEWYYGRSEHWDSLNTVSGISMQVEMDAGASNTLGVGVNLDSKGWKGGGTASKTVQSGAGASITRTTATTFYNKVNYRRFVEYCHSVGYTWENQYMRPMSFNDIIDNAKLYTGFWNPPATCATKSSGSYSKTKGSNISWSSGIDAHFLSVSAQASYSTNTKVTWTFGRTGRLCGTSAAGWADSAHAGAWS</sequence>
<keyword evidence="1" id="KW-0732">Signal</keyword>
<reference evidence="3" key="1">
    <citation type="journal article" date="2019" name="Int. J. Syst. Evol. Microbiol.">
        <title>The Global Catalogue of Microorganisms (GCM) 10K type strain sequencing project: providing services to taxonomists for standard genome sequencing and annotation.</title>
        <authorList>
            <consortium name="The Broad Institute Genomics Platform"/>
            <consortium name="The Broad Institute Genome Sequencing Center for Infectious Disease"/>
            <person name="Wu L."/>
            <person name="Ma J."/>
        </authorList>
    </citation>
    <scope>NUCLEOTIDE SEQUENCE [LARGE SCALE GENOMIC DNA]</scope>
    <source>
        <strain evidence="3">CGMCC 4.7289</strain>
    </source>
</reference>
<evidence type="ECO:0000313" key="3">
    <source>
        <dbReference type="Proteomes" id="UP001595816"/>
    </source>
</evidence>
<proteinExistence type="predicted"/>
<feature type="chain" id="PRO_5046673811" evidence="1">
    <location>
        <begin position="18"/>
        <end position="391"/>
    </location>
</feature>
<keyword evidence="3" id="KW-1185">Reference proteome</keyword>
<dbReference type="Proteomes" id="UP001595816">
    <property type="component" value="Unassembled WGS sequence"/>
</dbReference>
<comment type="caution">
    <text evidence="2">The sequence shown here is derived from an EMBL/GenBank/DDBJ whole genome shotgun (WGS) entry which is preliminary data.</text>
</comment>
<protein>
    <submittedName>
        <fullName evidence="2">Uncharacterized protein</fullName>
    </submittedName>
</protein>
<feature type="signal peptide" evidence="1">
    <location>
        <begin position="1"/>
        <end position="17"/>
    </location>
</feature>
<dbReference type="RefSeq" id="WP_253754189.1">
    <property type="nucleotide sequence ID" value="NZ_JAMZDZ010000001.1"/>
</dbReference>
<evidence type="ECO:0000313" key="2">
    <source>
        <dbReference type="EMBL" id="MFC4135856.1"/>
    </source>
</evidence>
<organism evidence="2 3">
    <name type="scientific">Hamadaea flava</name>
    <dbReference type="NCBI Taxonomy" id="1742688"/>
    <lineage>
        <taxon>Bacteria</taxon>
        <taxon>Bacillati</taxon>
        <taxon>Actinomycetota</taxon>
        <taxon>Actinomycetes</taxon>
        <taxon>Micromonosporales</taxon>
        <taxon>Micromonosporaceae</taxon>
        <taxon>Hamadaea</taxon>
    </lineage>
</organism>
<name>A0ABV8LXP5_9ACTN</name>
<gene>
    <name evidence="2" type="ORF">ACFOZ4_35055</name>
</gene>
<accession>A0ABV8LXP5</accession>